<dbReference type="InterPro" id="IPR044791">
    <property type="entry name" value="Beta-glucanase/XTH"/>
</dbReference>
<dbReference type="InterPro" id="IPR000757">
    <property type="entry name" value="Beta-glucanase-like"/>
</dbReference>
<dbReference type="Gene3D" id="2.60.120.200">
    <property type="match status" value="1"/>
</dbReference>
<dbReference type="PANTHER" id="PTHR31062">
    <property type="entry name" value="XYLOGLUCAN ENDOTRANSGLUCOSYLASE/HYDROLASE PROTEIN 8-RELATED"/>
    <property type="match status" value="1"/>
</dbReference>
<dbReference type="SUPFAM" id="SSF49899">
    <property type="entry name" value="Concanavalin A-like lectins/glucanases"/>
    <property type="match status" value="1"/>
</dbReference>
<dbReference type="InterPro" id="IPR008264">
    <property type="entry name" value="Beta_glucanase"/>
</dbReference>
<dbReference type="PRINTS" id="PR00737">
    <property type="entry name" value="GLHYDRLASE16"/>
</dbReference>
<evidence type="ECO:0000256" key="1">
    <source>
        <dbReference type="ARBA" id="ARBA00022801"/>
    </source>
</evidence>
<dbReference type="EMBL" id="CM010718">
    <property type="protein sequence ID" value="RZC58984.1"/>
    <property type="molecule type" value="Genomic_DNA"/>
</dbReference>
<keyword evidence="5" id="KW-1185">Reference proteome</keyword>
<dbReference type="Gramene" id="RZC58984">
    <property type="protein sequence ID" value="RZC58984"/>
    <property type="gene ID" value="C5167_006290"/>
</dbReference>
<dbReference type="GO" id="GO:0005975">
    <property type="term" value="P:carbohydrate metabolic process"/>
    <property type="evidence" value="ECO:0007669"/>
    <property type="project" value="InterPro"/>
</dbReference>
<evidence type="ECO:0000256" key="2">
    <source>
        <dbReference type="ARBA" id="ARBA00023295"/>
    </source>
</evidence>
<name>A0A4Y7JCW3_PAPSO</name>
<dbReference type="InterPro" id="IPR013320">
    <property type="entry name" value="ConA-like_dom_sf"/>
</dbReference>
<sequence>MADQEIQIHQTTLLKEITVEFNPEACPHKMEAETNEITVVYDERDGSAWRSKGEYQYGTFGAKIKCPSGDTTGLCFTFDLSSTTPTEFEPIHSISFYFLGDNKNIILTSANSTGNEDNGEQKHGLGFDYSEGFHDYEMKWSKDFIEWSVDGEVIRRNERQEGKEFIKKPMSLSGSVWDASMVKDGEWAGDYDGVDAPYVCVWNDVCVPLLTEVAVVVTPVEEDPEDEESVKVDFRSFF</sequence>
<dbReference type="PROSITE" id="PS51762">
    <property type="entry name" value="GH16_2"/>
    <property type="match status" value="1"/>
</dbReference>
<accession>A0A4Y7JCW3</accession>
<dbReference type="AlphaFoldDB" id="A0A4Y7JCW3"/>
<protein>
    <recommendedName>
        <fullName evidence="3">GH16 domain-containing protein</fullName>
    </recommendedName>
</protein>
<evidence type="ECO:0000259" key="3">
    <source>
        <dbReference type="PROSITE" id="PS51762"/>
    </source>
</evidence>
<dbReference type="OMA" id="WDASDID"/>
<organism evidence="4 5">
    <name type="scientific">Papaver somniferum</name>
    <name type="common">Opium poppy</name>
    <dbReference type="NCBI Taxonomy" id="3469"/>
    <lineage>
        <taxon>Eukaryota</taxon>
        <taxon>Viridiplantae</taxon>
        <taxon>Streptophyta</taxon>
        <taxon>Embryophyta</taxon>
        <taxon>Tracheophyta</taxon>
        <taxon>Spermatophyta</taxon>
        <taxon>Magnoliopsida</taxon>
        <taxon>Ranunculales</taxon>
        <taxon>Papaveraceae</taxon>
        <taxon>Papaveroideae</taxon>
        <taxon>Papaver</taxon>
    </lineage>
</organism>
<keyword evidence="2" id="KW-0326">Glycosidase</keyword>
<keyword evidence="1" id="KW-0378">Hydrolase</keyword>
<dbReference type="STRING" id="3469.A0A4Y7JCW3"/>
<dbReference type="Pfam" id="PF00722">
    <property type="entry name" value="Glyco_hydro_16"/>
    <property type="match status" value="1"/>
</dbReference>
<dbReference type="Proteomes" id="UP000316621">
    <property type="component" value="Chromosome 4"/>
</dbReference>
<evidence type="ECO:0000313" key="4">
    <source>
        <dbReference type="EMBL" id="RZC58984.1"/>
    </source>
</evidence>
<evidence type="ECO:0000313" key="5">
    <source>
        <dbReference type="Proteomes" id="UP000316621"/>
    </source>
</evidence>
<feature type="domain" description="GH16" evidence="3">
    <location>
        <begin position="2"/>
        <end position="207"/>
    </location>
</feature>
<dbReference type="GO" id="GO:0004553">
    <property type="term" value="F:hydrolase activity, hydrolyzing O-glycosyl compounds"/>
    <property type="evidence" value="ECO:0007669"/>
    <property type="project" value="InterPro"/>
</dbReference>
<gene>
    <name evidence="4" type="ORF">C5167_006290</name>
</gene>
<reference evidence="4 5" key="1">
    <citation type="journal article" date="2018" name="Science">
        <title>The opium poppy genome and morphinan production.</title>
        <authorList>
            <person name="Guo L."/>
            <person name="Winzer T."/>
            <person name="Yang X."/>
            <person name="Li Y."/>
            <person name="Ning Z."/>
            <person name="He Z."/>
            <person name="Teodor R."/>
            <person name="Lu Y."/>
            <person name="Bowser T.A."/>
            <person name="Graham I.A."/>
            <person name="Ye K."/>
        </authorList>
    </citation>
    <scope>NUCLEOTIDE SEQUENCE [LARGE SCALE GENOMIC DNA]</scope>
    <source>
        <strain evidence="5">cv. HN1</strain>
        <tissue evidence="4">Leaves</tissue>
    </source>
</reference>
<proteinExistence type="predicted"/>